<proteinExistence type="predicted"/>
<comment type="caution">
    <text evidence="2">The sequence shown here is derived from an EMBL/GenBank/DDBJ whole genome shotgun (WGS) entry which is preliminary data.</text>
</comment>
<gene>
    <name evidence="2" type="ORF">GCM10010403_26910</name>
</gene>
<name>A0ABP5SKU4_9ACTN</name>
<sequence length="86" mass="9462">MLEERAREPVVLGLSPLHPRDPVEQQRPVVARGQAAQLTPGAVEHDAAQAPHLGIDTESRRVISTHDLRVDARGTKINLSLLTWTD</sequence>
<keyword evidence="3" id="KW-1185">Reference proteome</keyword>
<evidence type="ECO:0000313" key="2">
    <source>
        <dbReference type="EMBL" id="GAA2333604.1"/>
    </source>
</evidence>
<evidence type="ECO:0000256" key="1">
    <source>
        <dbReference type="SAM" id="MobiDB-lite"/>
    </source>
</evidence>
<accession>A0ABP5SKU4</accession>
<evidence type="ECO:0008006" key="4">
    <source>
        <dbReference type="Google" id="ProtNLM"/>
    </source>
</evidence>
<organism evidence="2 3">
    <name type="scientific">Glycomyces rutgersensis</name>
    <dbReference type="NCBI Taxonomy" id="58115"/>
    <lineage>
        <taxon>Bacteria</taxon>
        <taxon>Bacillati</taxon>
        <taxon>Actinomycetota</taxon>
        <taxon>Actinomycetes</taxon>
        <taxon>Glycomycetales</taxon>
        <taxon>Glycomycetaceae</taxon>
        <taxon>Glycomyces</taxon>
    </lineage>
</organism>
<evidence type="ECO:0000313" key="3">
    <source>
        <dbReference type="Proteomes" id="UP001501584"/>
    </source>
</evidence>
<protein>
    <recommendedName>
        <fullName evidence="4">Transposase</fullName>
    </recommendedName>
</protein>
<reference evidence="3" key="1">
    <citation type="journal article" date="2019" name="Int. J. Syst. Evol. Microbiol.">
        <title>The Global Catalogue of Microorganisms (GCM) 10K type strain sequencing project: providing services to taxonomists for standard genome sequencing and annotation.</title>
        <authorList>
            <consortium name="The Broad Institute Genomics Platform"/>
            <consortium name="The Broad Institute Genome Sequencing Center for Infectious Disease"/>
            <person name="Wu L."/>
            <person name="Ma J."/>
        </authorList>
    </citation>
    <scope>NUCLEOTIDE SEQUENCE [LARGE SCALE GENOMIC DNA]</scope>
    <source>
        <strain evidence="3">JCM 6238</strain>
    </source>
</reference>
<dbReference type="EMBL" id="BAAASX010000004">
    <property type="protein sequence ID" value="GAA2333604.1"/>
    <property type="molecule type" value="Genomic_DNA"/>
</dbReference>
<dbReference type="Proteomes" id="UP001501584">
    <property type="component" value="Unassembled WGS sequence"/>
</dbReference>
<feature type="region of interest" description="Disordered" evidence="1">
    <location>
        <begin position="1"/>
        <end position="23"/>
    </location>
</feature>